<dbReference type="SUPFAM" id="SSF48695">
    <property type="entry name" value="Multiheme cytochromes"/>
    <property type="match status" value="1"/>
</dbReference>
<dbReference type="InterPro" id="IPR036280">
    <property type="entry name" value="Multihaem_cyt_sf"/>
</dbReference>
<name>A0A6C2YPC9_9BACT</name>
<dbReference type="GO" id="GO:0020037">
    <property type="term" value="F:heme binding"/>
    <property type="evidence" value="ECO:0007669"/>
    <property type="project" value="InterPro"/>
</dbReference>
<protein>
    <recommendedName>
        <fullName evidence="13">Cytochrome c</fullName>
    </recommendedName>
</protein>
<evidence type="ECO:0000256" key="3">
    <source>
        <dbReference type="ARBA" id="ARBA00022723"/>
    </source>
</evidence>
<dbReference type="InterPro" id="IPR051811">
    <property type="entry name" value="Cytochrome_c550/c551-like"/>
</dbReference>
<dbReference type="SUPFAM" id="SSF46626">
    <property type="entry name" value="Cytochrome c"/>
    <property type="match status" value="3"/>
</dbReference>
<feature type="region of interest" description="Disordered" evidence="7">
    <location>
        <begin position="546"/>
        <end position="569"/>
    </location>
</feature>
<keyword evidence="1" id="KW-0813">Transport</keyword>
<feature type="compositionally biased region" description="Polar residues" evidence="7">
    <location>
        <begin position="546"/>
        <end position="555"/>
    </location>
</feature>
<dbReference type="InterPro" id="IPR037524">
    <property type="entry name" value="PA14/GLEYA"/>
</dbReference>
<keyword evidence="4" id="KW-0249">Electron transport</keyword>
<evidence type="ECO:0000313" key="11">
    <source>
        <dbReference type="EMBL" id="VIP03306.1"/>
    </source>
</evidence>
<evidence type="ECO:0000256" key="1">
    <source>
        <dbReference type="ARBA" id="ARBA00022448"/>
    </source>
</evidence>
<organism evidence="11">
    <name type="scientific">Tuwongella immobilis</name>
    <dbReference type="NCBI Taxonomy" id="692036"/>
    <lineage>
        <taxon>Bacteria</taxon>
        <taxon>Pseudomonadati</taxon>
        <taxon>Planctomycetota</taxon>
        <taxon>Planctomycetia</taxon>
        <taxon>Gemmatales</taxon>
        <taxon>Gemmataceae</taxon>
        <taxon>Tuwongella</taxon>
    </lineage>
</organism>
<feature type="domain" description="Cytochrome c" evidence="9">
    <location>
        <begin position="631"/>
        <end position="728"/>
    </location>
</feature>
<dbReference type="EMBL" id="LR586016">
    <property type="protein sequence ID" value="VIP03306.1"/>
    <property type="molecule type" value="Genomic_DNA"/>
</dbReference>
<evidence type="ECO:0000256" key="4">
    <source>
        <dbReference type="ARBA" id="ARBA00022982"/>
    </source>
</evidence>
<accession>A0A6C2YPC9</accession>
<keyword evidence="5 6" id="KW-0408">Iron</keyword>
<dbReference type="Pfam" id="PF00034">
    <property type="entry name" value="Cytochrom_C"/>
    <property type="match status" value="1"/>
</dbReference>
<evidence type="ECO:0000256" key="7">
    <source>
        <dbReference type="SAM" id="MobiDB-lite"/>
    </source>
</evidence>
<feature type="domain" description="Cytochrome c" evidence="9">
    <location>
        <begin position="292"/>
        <end position="388"/>
    </location>
</feature>
<dbReference type="SUPFAM" id="SSF56988">
    <property type="entry name" value="Anthrax protective antigen"/>
    <property type="match status" value="1"/>
</dbReference>
<dbReference type="GO" id="GO:0046872">
    <property type="term" value="F:metal ion binding"/>
    <property type="evidence" value="ECO:0007669"/>
    <property type="project" value="UniProtKB-KW"/>
</dbReference>
<keyword evidence="2 6" id="KW-0349">Heme</keyword>
<feature type="region of interest" description="Disordered" evidence="7">
    <location>
        <begin position="472"/>
        <end position="492"/>
    </location>
</feature>
<evidence type="ECO:0000256" key="5">
    <source>
        <dbReference type="ARBA" id="ARBA00023004"/>
    </source>
</evidence>
<dbReference type="Gene3D" id="1.10.760.10">
    <property type="entry name" value="Cytochrome c-like domain"/>
    <property type="match status" value="4"/>
</dbReference>
<evidence type="ECO:0000256" key="6">
    <source>
        <dbReference type="PROSITE-ProRule" id="PRU00433"/>
    </source>
</evidence>
<dbReference type="InParanoid" id="A0A6C2YPC9"/>
<dbReference type="EMBL" id="LR593887">
    <property type="protein sequence ID" value="VTS03983.1"/>
    <property type="molecule type" value="Genomic_DNA"/>
</dbReference>
<dbReference type="Gene3D" id="3.90.182.10">
    <property type="entry name" value="Toxin - Anthrax Protective Antigen,domain 1"/>
    <property type="match status" value="1"/>
</dbReference>
<keyword evidence="3 6" id="KW-0479">Metal-binding</keyword>
<feature type="domain" description="PA14" evidence="10">
    <location>
        <begin position="32"/>
        <end position="169"/>
    </location>
</feature>
<dbReference type="PROSITE" id="PS51007">
    <property type="entry name" value="CYTC"/>
    <property type="match status" value="3"/>
</dbReference>
<feature type="domain" description="Cytochrome c" evidence="9">
    <location>
        <begin position="185"/>
        <end position="277"/>
    </location>
</feature>
<dbReference type="Proteomes" id="UP000464378">
    <property type="component" value="Chromosome"/>
</dbReference>
<evidence type="ECO:0008006" key="13">
    <source>
        <dbReference type="Google" id="ProtNLM"/>
    </source>
</evidence>
<dbReference type="GO" id="GO:0009055">
    <property type="term" value="F:electron transfer activity"/>
    <property type="evidence" value="ECO:0007669"/>
    <property type="project" value="InterPro"/>
</dbReference>
<evidence type="ECO:0000256" key="2">
    <source>
        <dbReference type="ARBA" id="ARBA00022617"/>
    </source>
</evidence>
<feature type="chain" id="PRO_5036172807" description="Cytochrome c" evidence="8">
    <location>
        <begin position="23"/>
        <end position="1023"/>
    </location>
</feature>
<keyword evidence="12" id="KW-1185">Reference proteome</keyword>
<dbReference type="InterPro" id="IPR009056">
    <property type="entry name" value="Cyt_c-like_dom"/>
</dbReference>
<dbReference type="PROSITE" id="PS51820">
    <property type="entry name" value="PA14"/>
    <property type="match status" value="1"/>
</dbReference>
<keyword evidence="8" id="KW-0732">Signal</keyword>
<evidence type="ECO:0000256" key="8">
    <source>
        <dbReference type="SAM" id="SignalP"/>
    </source>
</evidence>
<proteinExistence type="predicted"/>
<gene>
    <name evidence="11" type="ORF">GMBLW1_06540</name>
</gene>
<sequence length="1023" mass="110251">MRWFAWVLALISLSQFAGTIHAELPADIDSEDLRPGLLTTYSDGQSKSPIVRLEPTIALNWAANESAHPSLSAKSATVKWEGYINLFRAGEYRFEAELRGKAKVTIAGKSVFDATVTDAQSKLIRGPSVTLPAGTVRIIAEFERVSGAAQFALSWAGPLFRVEPLPHDFVGHISEQILPAFHQHQSAEAGRLLVEEHSCLRCHKAGDAEKAMAATLVDRQGPNLSQVGKRVYAGWIEKWLANPKALRPNTVMPKLFRDDEIGAAERYAVSRYLAGNQPLKPEPGRKVQDIIRSSIRGQRTFVITGCAACHANGVKPEENATEAVYAAGVATGAKAQYALGDVGSKTRPDKLAEYLQNPLAHHPAGRMPNMQLNGQDAQDLAHFLCKDRDESIENELSETPRLDPKSIWDSHAKGVDGNLAKRFESANPNEKWNLLGARLLVTKGCTSCHAAELDGKALPAIDSVAALSSVRQNNSDGCLSEKPTNKSPNYSFSPAERASIQKFLADGFTGAGSPASAYSARISFKRFNCLNCHQRDGEGGLSTELQNQMRQQETAENADHVAPPTLTGVGHKARTSWLRDVLVNGKRARPWMNLRMPQYGAANVGHLPEAIAVHEGIAPDDSMVQPKLDTAKIEAGRQLIGKTGFGCISCHDIAGIANSGTRGPELTTTNQRVRYDWYRRWLEQAQRMVPGTRMPQVFVNGKSLLPTVYDGNPDPQAEAMWAYLSLGANLPLPEGLEPPKGLVLAPVKKPELLRTFLNGAGNKAIAVGYPNGMSLAFDCQQCRLAFGWSGNFLDASPVWNNRGGAPAKLLGPQFWTAPPGHSWLVSGSRQAPDFSPLAKDPAYGADLPDGQMYRGPMSVKFLGYALDGDGVPTFRYRTLGASGSVATISERATPIRRGAAAGVLREFTVDGPTGESAWLLGGTSNDPPSLASLAGDPQPIDLKPGSAELAADSQMIVLKSGNGLQALLASGTPNGSKWHLQPKVGGGWSAILQIPPAEKSRSFRLLLWAIGKDEPELLKGLNP</sequence>
<dbReference type="AlphaFoldDB" id="A0A6C2YPC9"/>
<reference evidence="11" key="1">
    <citation type="submission" date="2019-04" db="EMBL/GenBank/DDBJ databases">
        <authorList>
            <consortium name="Science for Life Laboratories"/>
        </authorList>
    </citation>
    <scope>NUCLEOTIDE SEQUENCE</scope>
    <source>
        <strain evidence="11">MBLW1</strain>
    </source>
</reference>
<evidence type="ECO:0000313" key="12">
    <source>
        <dbReference type="Proteomes" id="UP000464378"/>
    </source>
</evidence>
<dbReference type="InterPro" id="IPR036909">
    <property type="entry name" value="Cyt_c-like_dom_sf"/>
</dbReference>
<dbReference type="RefSeq" id="WP_162658388.1">
    <property type="nucleotide sequence ID" value="NZ_LR593887.1"/>
</dbReference>
<dbReference type="PANTHER" id="PTHR37823:SF1">
    <property type="entry name" value="CYTOCHROME C-553-LIKE"/>
    <property type="match status" value="1"/>
</dbReference>
<evidence type="ECO:0000259" key="10">
    <source>
        <dbReference type="PROSITE" id="PS51820"/>
    </source>
</evidence>
<dbReference type="PANTHER" id="PTHR37823">
    <property type="entry name" value="CYTOCHROME C-553-LIKE"/>
    <property type="match status" value="1"/>
</dbReference>
<evidence type="ECO:0000259" key="9">
    <source>
        <dbReference type="PROSITE" id="PS51007"/>
    </source>
</evidence>
<feature type="signal peptide" evidence="8">
    <location>
        <begin position="1"/>
        <end position="22"/>
    </location>
</feature>
<dbReference type="KEGG" id="tim:GMBLW1_06540"/>